<accession>A0A1E5SKH0</accession>
<proteinExistence type="predicted"/>
<keyword evidence="1" id="KW-0472">Membrane</keyword>
<protein>
    <recommendedName>
        <fullName evidence="2">Peptidase M56 domain-containing protein</fullName>
    </recommendedName>
</protein>
<dbReference type="EMBL" id="MDGQ01000005">
    <property type="protein sequence ID" value="OEJ99619.1"/>
    <property type="molecule type" value="Genomic_DNA"/>
</dbReference>
<dbReference type="PANTHER" id="PTHR34978:SF3">
    <property type="entry name" value="SLR0241 PROTEIN"/>
    <property type="match status" value="1"/>
</dbReference>
<dbReference type="OrthoDB" id="9812355at2"/>
<evidence type="ECO:0000313" key="3">
    <source>
        <dbReference type="EMBL" id="OEJ99619.1"/>
    </source>
</evidence>
<reference evidence="3 4" key="1">
    <citation type="submission" date="2016-08" db="EMBL/GenBank/DDBJ databases">
        <title>Draft genome of Fabibacter sp. strain SK-8.</title>
        <authorList>
            <person name="Wong S.-K."/>
            <person name="Hamasaki K."/>
            <person name="Yoshizawa S."/>
        </authorList>
    </citation>
    <scope>NUCLEOTIDE SEQUENCE [LARGE SCALE GENOMIC DNA]</scope>
    <source>
        <strain evidence="3 4">SK-8</strain>
    </source>
</reference>
<keyword evidence="1" id="KW-0812">Transmembrane</keyword>
<comment type="caution">
    <text evidence="3">The sequence shown here is derived from an EMBL/GenBank/DDBJ whole genome shotgun (WGS) entry which is preliminary data.</text>
</comment>
<organism evidence="3 4">
    <name type="scientific">Roseivirga misakiensis</name>
    <dbReference type="NCBI Taxonomy" id="1563681"/>
    <lineage>
        <taxon>Bacteria</taxon>
        <taxon>Pseudomonadati</taxon>
        <taxon>Bacteroidota</taxon>
        <taxon>Cytophagia</taxon>
        <taxon>Cytophagales</taxon>
        <taxon>Roseivirgaceae</taxon>
        <taxon>Roseivirga</taxon>
    </lineage>
</organism>
<feature type="transmembrane region" description="Helical" evidence="1">
    <location>
        <begin position="6"/>
        <end position="23"/>
    </location>
</feature>
<dbReference type="Proteomes" id="UP000095552">
    <property type="component" value="Unassembled WGS sequence"/>
</dbReference>
<dbReference type="PANTHER" id="PTHR34978">
    <property type="entry name" value="POSSIBLE SENSOR-TRANSDUCER PROTEIN BLAR"/>
    <property type="match status" value="1"/>
</dbReference>
<sequence length="420" mass="47706">MTSYLIESSICLACFYTFYWLFLRSEKLLTINRAYLIITAVLAISIPLFDFDLPINVPSAIEGISSQTINPGLEGVEKSSPFTIGLSLTNIYAIGVIIASIILLLKIATLKKRLGAKFSLKNKRISISQTDGFNAYSFLNTIYIGQDIKDNEQLKSHVIAHELAHIRGKHSVDIFFFEILQCVFWFNPFSYFYLKSIKLQHEYIADDQALKLTNARSYEKSLLELTLSKLNTGLVSSFSEHPIQKRLNMIQKLNSNVMKKFKPFFALPVIAILIIGFACTPDPETEPVNINDPKQSIDSEAELITEQKAAFYDTLNVFLDENRKPVLIQGILKEQGSEGTTTIDITDKNSDKVYFESDVLIVKELKEDSNNTIVEQVRSEYNHKNLQNLTENQVKSLNAYHEKPVKVTRVANVRAEKRKQ</sequence>
<feature type="transmembrane region" description="Helical" evidence="1">
    <location>
        <begin position="30"/>
        <end position="49"/>
    </location>
</feature>
<dbReference type="InterPro" id="IPR008756">
    <property type="entry name" value="Peptidase_M56"/>
</dbReference>
<evidence type="ECO:0000256" key="1">
    <source>
        <dbReference type="SAM" id="Phobius"/>
    </source>
</evidence>
<dbReference type="STRING" id="1563681.BFP71_08585"/>
<feature type="transmembrane region" description="Helical" evidence="1">
    <location>
        <begin position="82"/>
        <end position="105"/>
    </location>
</feature>
<dbReference type="CDD" id="cd07341">
    <property type="entry name" value="M56_BlaR1_MecR1_like"/>
    <property type="match status" value="1"/>
</dbReference>
<name>A0A1E5SKH0_9BACT</name>
<gene>
    <name evidence="3" type="ORF">BFP71_08585</name>
</gene>
<evidence type="ECO:0000259" key="2">
    <source>
        <dbReference type="Pfam" id="PF05569"/>
    </source>
</evidence>
<evidence type="ECO:0000313" key="4">
    <source>
        <dbReference type="Proteomes" id="UP000095552"/>
    </source>
</evidence>
<dbReference type="RefSeq" id="WP_069835081.1">
    <property type="nucleotide sequence ID" value="NZ_MDGQ01000005.1"/>
</dbReference>
<keyword evidence="4" id="KW-1185">Reference proteome</keyword>
<keyword evidence="1" id="KW-1133">Transmembrane helix</keyword>
<dbReference type="InterPro" id="IPR052173">
    <property type="entry name" value="Beta-lactam_resp_regulator"/>
</dbReference>
<feature type="domain" description="Peptidase M56" evidence="2">
    <location>
        <begin position="142"/>
        <end position="250"/>
    </location>
</feature>
<dbReference type="AlphaFoldDB" id="A0A1E5SKH0"/>
<feature type="transmembrane region" description="Helical" evidence="1">
    <location>
        <begin position="261"/>
        <end position="278"/>
    </location>
</feature>
<dbReference type="Pfam" id="PF05569">
    <property type="entry name" value="Peptidase_M56"/>
    <property type="match status" value="1"/>
</dbReference>